<dbReference type="SUPFAM" id="SSF109915">
    <property type="entry name" value="Hypothetical protein YhaI"/>
    <property type="match status" value="1"/>
</dbReference>
<dbReference type="Proteomes" id="UP000198312">
    <property type="component" value="Chromosome"/>
</dbReference>
<dbReference type="Pfam" id="PF08963">
    <property type="entry name" value="DUF1878"/>
    <property type="match status" value="1"/>
</dbReference>
<evidence type="ECO:0008006" key="3">
    <source>
        <dbReference type="Google" id="ProtNLM"/>
    </source>
</evidence>
<gene>
    <name evidence="1" type="ORF">CFK37_00925</name>
</gene>
<dbReference type="Gene3D" id="1.10.3750.10">
    <property type="entry name" value="YhaI-like"/>
    <property type="match status" value="1"/>
</dbReference>
<evidence type="ECO:0000313" key="2">
    <source>
        <dbReference type="Proteomes" id="UP000198312"/>
    </source>
</evidence>
<dbReference type="KEGG" id="vil:CFK37_00925"/>
<proteinExistence type="predicted"/>
<keyword evidence="2" id="KW-1185">Reference proteome</keyword>
<sequence length="126" mass="14954">MGYDDEKDAMSFHIKLLSRLVDVNHYPLVKLVIEKNMTKGEYSELFCLLQTLEEKYEIQKEEGFLDYTSLIVHFAGMLNEKLDPNETIYALEQEGYFPHLIKEFIKIIKQDNVTDEILSRYIRKKD</sequence>
<organism evidence="1 2">
    <name type="scientific">Virgibacillus phasianinus</name>
    <dbReference type="NCBI Taxonomy" id="2017483"/>
    <lineage>
        <taxon>Bacteria</taxon>
        <taxon>Bacillati</taxon>
        <taxon>Bacillota</taxon>
        <taxon>Bacilli</taxon>
        <taxon>Bacillales</taxon>
        <taxon>Bacillaceae</taxon>
        <taxon>Virgibacillus</taxon>
    </lineage>
</organism>
<evidence type="ECO:0000313" key="1">
    <source>
        <dbReference type="EMBL" id="ASK60870.1"/>
    </source>
</evidence>
<dbReference type="InterPro" id="IPR035945">
    <property type="entry name" value="YhaI-like_sf"/>
</dbReference>
<dbReference type="EMBL" id="CP022315">
    <property type="protein sequence ID" value="ASK60870.1"/>
    <property type="molecule type" value="Genomic_DNA"/>
</dbReference>
<dbReference type="InterPro" id="IPR015058">
    <property type="entry name" value="DUF1878"/>
</dbReference>
<protein>
    <recommendedName>
        <fullName evidence="3">DUF1878 domain-containing protein</fullName>
    </recommendedName>
</protein>
<accession>A0A220TYP6</accession>
<dbReference type="OrthoDB" id="2353223at2"/>
<dbReference type="AlphaFoldDB" id="A0A220TYP6"/>
<dbReference type="RefSeq" id="WP_089060147.1">
    <property type="nucleotide sequence ID" value="NZ_CP022315.1"/>
</dbReference>
<reference evidence="1 2" key="1">
    <citation type="submission" date="2017-07" db="EMBL/GenBank/DDBJ databases">
        <title>Virgibacillus sp. LM2416.</title>
        <authorList>
            <person name="Tak E.J."/>
            <person name="Bae J.-W."/>
        </authorList>
    </citation>
    <scope>NUCLEOTIDE SEQUENCE [LARGE SCALE GENOMIC DNA]</scope>
    <source>
        <strain evidence="1 2">LM2416</strain>
    </source>
</reference>
<name>A0A220TYP6_9BACI</name>